<gene>
    <name evidence="5" type="ORF">BGZ95_001687</name>
</gene>
<evidence type="ECO:0000256" key="1">
    <source>
        <dbReference type="ARBA" id="ARBA00010515"/>
    </source>
</evidence>
<evidence type="ECO:0000313" key="5">
    <source>
        <dbReference type="EMBL" id="KAG0270431.1"/>
    </source>
</evidence>
<feature type="domain" description="Alpha/beta hydrolase fold-3" evidence="4">
    <location>
        <begin position="127"/>
        <end position="266"/>
    </location>
</feature>
<evidence type="ECO:0000259" key="4">
    <source>
        <dbReference type="Pfam" id="PF07859"/>
    </source>
</evidence>
<proteinExistence type="inferred from homology"/>
<accession>A0AAD4H3W1</accession>
<dbReference type="AlphaFoldDB" id="A0AAD4H3W1"/>
<dbReference type="Gene3D" id="3.40.50.1820">
    <property type="entry name" value="alpha/beta hydrolase"/>
    <property type="match status" value="1"/>
</dbReference>
<reference evidence="5" key="1">
    <citation type="journal article" date="2020" name="Fungal Divers.">
        <title>Resolving the Mortierellaceae phylogeny through synthesis of multi-gene phylogenetics and phylogenomics.</title>
        <authorList>
            <person name="Vandepol N."/>
            <person name="Liber J."/>
            <person name="Desiro A."/>
            <person name="Na H."/>
            <person name="Kennedy M."/>
            <person name="Barry K."/>
            <person name="Grigoriev I.V."/>
            <person name="Miller A.N."/>
            <person name="O'Donnell K."/>
            <person name="Stajich J.E."/>
            <person name="Bonito G."/>
        </authorList>
    </citation>
    <scope>NUCLEOTIDE SEQUENCE</scope>
    <source>
        <strain evidence="5">NRRL 28262</strain>
    </source>
</reference>
<name>A0AAD4H3W1_9FUNG</name>
<dbReference type="PROSITE" id="PS01173">
    <property type="entry name" value="LIPASE_GDXG_HIS"/>
    <property type="match status" value="1"/>
</dbReference>
<feature type="compositionally biased region" description="Polar residues" evidence="3">
    <location>
        <begin position="428"/>
        <end position="437"/>
    </location>
</feature>
<dbReference type="InterPro" id="IPR050300">
    <property type="entry name" value="GDXG_lipolytic_enzyme"/>
</dbReference>
<dbReference type="InterPro" id="IPR002168">
    <property type="entry name" value="Lipase_GDXG_HIS_AS"/>
</dbReference>
<evidence type="ECO:0000256" key="2">
    <source>
        <dbReference type="ARBA" id="ARBA00022801"/>
    </source>
</evidence>
<dbReference type="InterPro" id="IPR013094">
    <property type="entry name" value="AB_hydrolase_3"/>
</dbReference>
<feature type="region of interest" description="Disordered" evidence="3">
    <location>
        <begin position="424"/>
        <end position="444"/>
    </location>
</feature>
<dbReference type="SUPFAM" id="SSF53474">
    <property type="entry name" value="alpha/beta-Hydrolases"/>
    <property type="match status" value="1"/>
</dbReference>
<feature type="domain" description="Alpha/beta hydrolase fold-3" evidence="4">
    <location>
        <begin position="318"/>
        <end position="391"/>
    </location>
</feature>
<evidence type="ECO:0000313" key="6">
    <source>
        <dbReference type="Proteomes" id="UP001194580"/>
    </source>
</evidence>
<keyword evidence="6" id="KW-1185">Reference proteome</keyword>
<dbReference type="InterPro" id="IPR029058">
    <property type="entry name" value="AB_hydrolase_fold"/>
</dbReference>
<dbReference type="Pfam" id="PF07859">
    <property type="entry name" value="Abhydrolase_3"/>
    <property type="match status" value="2"/>
</dbReference>
<dbReference type="EMBL" id="JAAAIL010001345">
    <property type="protein sequence ID" value="KAG0270431.1"/>
    <property type="molecule type" value="Genomic_DNA"/>
</dbReference>
<dbReference type="PANTHER" id="PTHR48081">
    <property type="entry name" value="AB HYDROLASE SUPERFAMILY PROTEIN C4A8.06C"/>
    <property type="match status" value="1"/>
</dbReference>
<organism evidence="5 6">
    <name type="scientific">Linnemannia exigua</name>
    <dbReference type="NCBI Taxonomy" id="604196"/>
    <lineage>
        <taxon>Eukaryota</taxon>
        <taxon>Fungi</taxon>
        <taxon>Fungi incertae sedis</taxon>
        <taxon>Mucoromycota</taxon>
        <taxon>Mortierellomycotina</taxon>
        <taxon>Mortierellomycetes</taxon>
        <taxon>Mortierellales</taxon>
        <taxon>Mortierellaceae</taxon>
        <taxon>Linnemannia</taxon>
    </lineage>
</organism>
<dbReference type="GO" id="GO:0016787">
    <property type="term" value="F:hydrolase activity"/>
    <property type="evidence" value="ECO:0007669"/>
    <property type="project" value="UniProtKB-KW"/>
</dbReference>
<dbReference type="PANTHER" id="PTHR48081:SF8">
    <property type="entry name" value="ALPHA_BETA HYDROLASE FOLD-3 DOMAIN-CONTAINING PROTEIN-RELATED"/>
    <property type="match status" value="1"/>
</dbReference>
<comment type="caution">
    <text evidence="5">The sequence shown here is derived from an EMBL/GenBank/DDBJ whole genome shotgun (WGS) entry which is preliminary data.</text>
</comment>
<keyword evidence="2" id="KW-0378">Hydrolase</keyword>
<sequence>MGQVRFVNHVIDYSMRLELLFVKNVKVTRGVQFKVNREILVRPERATTAEVREELRRKGFSDDPLNPSKAYFESFHPEGGPNAPVANMPEEVGTVDEDGTYTLKGEWIEALEDPKNPDPRPRSKTVILYFHGGGYVFCSPRSHTHMLARLCKAVGPGTRAFSVEYRLAPENPFPAAIHDAFAAFLYLTEPNHAALALDEESAVHELAVDPRDLVIGGDSAGGNLTAAFMQYMTRYVQPSTEPKFVLPHAALLLSPWVDLTSSVPAAKNEDWYCYCPGPIGVSPIDKKAYIRLKNQNYASYYLCGDPDLILNARNGLGLDRQWEWYLHLVQHPLVSAAHSFKGTLQGMTNTLVQTATHDRLVDDSRLYAHRLGLENSSRLTRIEIYMDMVHVHQVLPLLFKSARIAIDNLARFIERSRYIRDERERSSFHNGTTQSKSPYPLKASSVTPTRTFAAVLRKVPVRESGDDKETNGEESVADPKVVVVPAFMQPTMARGKSAEDGVEWVVVEQNGRETAGDEGTSMGVLIRSWPLRKQQKQELKEA</sequence>
<comment type="similarity">
    <text evidence="1">Belongs to the 'GDXG' lipolytic enzyme family.</text>
</comment>
<dbReference type="Proteomes" id="UP001194580">
    <property type="component" value="Unassembled WGS sequence"/>
</dbReference>
<evidence type="ECO:0000256" key="3">
    <source>
        <dbReference type="SAM" id="MobiDB-lite"/>
    </source>
</evidence>
<protein>
    <recommendedName>
        <fullName evidence="4">Alpha/beta hydrolase fold-3 domain-containing protein</fullName>
    </recommendedName>
</protein>